<evidence type="ECO:0000313" key="1">
    <source>
        <dbReference type="EMBL" id="KKN55923.1"/>
    </source>
</evidence>
<gene>
    <name evidence="1" type="ORF">LCGC14_0577660</name>
</gene>
<dbReference type="AlphaFoldDB" id="A0A0F9UQQ1"/>
<comment type="caution">
    <text evidence="1">The sequence shown here is derived from an EMBL/GenBank/DDBJ whole genome shotgun (WGS) entry which is preliminary data.</text>
</comment>
<protein>
    <submittedName>
        <fullName evidence="1">Uncharacterized protein</fullName>
    </submittedName>
</protein>
<reference evidence="1" key="1">
    <citation type="journal article" date="2015" name="Nature">
        <title>Complex archaea that bridge the gap between prokaryotes and eukaryotes.</title>
        <authorList>
            <person name="Spang A."/>
            <person name="Saw J.H."/>
            <person name="Jorgensen S.L."/>
            <person name="Zaremba-Niedzwiedzka K."/>
            <person name="Martijn J."/>
            <person name="Lind A.E."/>
            <person name="van Eijk R."/>
            <person name="Schleper C."/>
            <person name="Guy L."/>
            <person name="Ettema T.J."/>
        </authorList>
    </citation>
    <scope>NUCLEOTIDE SEQUENCE</scope>
</reference>
<proteinExistence type="predicted"/>
<dbReference type="EMBL" id="LAZR01000866">
    <property type="protein sequence ID" value="KKN55923.1"/>
    <property type="molecule type" value="Genomic_DNA"/>
</dbReference>
<feature type="non-terminal residue" evidence="1">
    <location>
        <position position="159"/>
    </location>
</feature>
<name>A0A0F9UQQ1_9ZZZZ</name>
<sequence>MDLLDKARWRRRVSGIVTPFLDKATLRKAARDLGMGFNSVWDVWCTGPDGKLKWADMGLHNLMPDEGEQWILEVAFSEAQSVPAAFQIGLTFNNAGGIDEFTTETTIADGVDGTEPSGNGYARQAVNSDGTDWTVALDAGDYRAVSKVVTFTASGGPIP</sequence>
<accession>A0A0F9UQQ1</accession>
<organism evidence="1">
    <name type="scientific">marine sediment metagenome</name>
    <dbReference type="NCBI Taxonomy" id="412755"/>
    <lineage>
        <taxon>unclassified sequences</taxon>
        <taxon>metagenomes</taxon>
        <taxon>ecological metagenomes</taxon>
    </lineage>
</organism>